<comment type="caution">
    <text evidence="2">The sequence shown here is derived from an EMBL/GenBank/DDBJ whole genome shotgun (WGS) entry which is preliminary data.</text>
</comment>
<evidence type="ECO:0000313" key="2">
    <source>
        <dbReference type="EMBL" id="OIQ76581.1"/>
    </source>
</evidence>
<evidence type="ECO:0000256" key="1">
    <source>
        <dbReference type="SAM" id="MobiDB-lite"/>
    </source>
</evidence>
<dbReference type="AntiFam" id="ANF00205">
    <property type="entry name" value="Shadow ORF (opposite nemA)"/>
</dbReference>
<organism evidence="2">
    <name type="scientific">mine drainage metagenome</name>
    <dbReference type="NCBI Taxonomy" id="410659"/>
    <lineage>
        <taxon>unclassified sequences</taxon>
        <taxon>metagenomes</taxon>
        <taxon>ecological metagenomes</taxon>
    </lineage>
</organism>
<proteinExistence type="predicted"/>
<accession>A0A1J5QKN4</accession>
<feature type="region of interest" description="Disordered" evidence="1">
    <location>
        <begin position="161"/>
        <end position="184"/>
    </location>
</feature>
<name>A0A1J5QKN4_9ZZZZ</name>
<dbReference type="EMBL" id="MLJW01001829">
    <property type="protein sequence ID" value="OIQ76581.1"/>
    <property type="molecule type" value="Genomic_DNA"/>
</dbReference>
<protein>
    <submittedName>
        <fullName evidence="2">Uncharacterized protein</fullName>
    </submittedName>
</protein>
<gene>
    <name evidence="2" type="ORF">GALL_417340</name>
</gene>
<dbReference type="AlphaFoldDB" id="A0A1J5QKN4"/>
<sequence>MPRGVAVRHVVEAILRAQPYADSVAGPDLDNGIDDIHQQRQALPWRAAIGVCALVAPVTQELVDQVTIGPVDFHPIEARFLGLPRGVPELIDHAQDLFRPQGPGCHEILHAHIGDGLAQRPDGGRRHRINAVGLKAGVRNSAAVLQLGKDATTACMNRLGHPSPGEDLILTEEPRGARVPNGLG</sequence>
<reference evidence="2" key="1">
    <citation type="submission" date="2016-10" db="EMBL/GenBank/DDBJ databases">
        <title>Sequence of Gallionella enrichment culture.</title>
        <authorList>
            <person name="Poehlein A."/>
            <person name="Muehling M."/>
            <person name="Daniel R."/>
        </authorList>
    </citation>
    <scope>NUCLEOTIDE SEQUENCE</scope>
</reference>